<evidence type="ECO:0000256" key="1">
    <source>
        <dbReference type="SAM" id="Phobius"/>
    </source>
</evidence>
<feature type="transmembrane region" description="Helical" evidence="1">
    <location>
        <begin position="7"/>
        <end position="31"/>
    </location>
</feature>
<accession>A0A5C6DVS7</accession>
<keyword evidence="1" id="KW-1133">Transmembrane helix</keyword>
<dbReference type="EMBL" id="SJPY01000006">
    <property type="protein sequence ID" value="TWU38919.1"/>
    <property type="molecule type" value="Genomic_DNA"/>
</dbReference>
<comment type="caution">
    <text evidence="2">The sequence shown here is derived from an EMBL/GenBank/DDBJ whole genome shotgun (WGS) entry which is preliminary data.</text>
</comment>
<dbReference type="Proteomes" id="UP000315471">
    <property type="component" value="Unassembled WGS sequence"/>
</dbReference>
<reference evidence="2 3" key="1">
    <citation type="submission" date="2019-02" db="EMBL/GenBank/DDBJ databases">
        <title>Deep-cultivation of Planctomycetes and their phenomic and genomic characterization uncovers novel biology.</title>
        <authorList>
            <person name="Wiegand S."/>
            <person name="Jogler M."/>
            <person name="Boedeker C."/>
            <person name="Pinto D."/>
            <person name="Vollmers J."/>
            <person name="Rivas-Marin E."/>
            <person name="Kohn T."/>
            <person name="Peeters S.H."/>
            <person name="Heuer A."/>
            <person name="Rast P."/>
            <person name="Oberbeckmann S."/>
            <person name="Bunk B."/>
            <person name="Jeske O."/>
            <person name="Meyerdierks A."/>
            <person name="Storesund J.E."/>
            <person name="Kallscheuer N."/>
            <person name="Luecker S."/>
            <person name="Lage O.M."/>
            <person name="Pohl T."/>
            <person name="Merkel B.J."/>
            <person name="Hornburger P."/>
            <person name="Mueller R.-W."/>
            <person name="Bruemmer F."/>
            <person name="Labrenz M."/>
            <person name="Spormann A.M."/>
            <person name="Op Den Camp H."/>
            <person name="Overmann J."/>
            <person name="Amann R."/>
            <person name="Jetten M.S.M."/>
            <person name="Mascher T."/>
            <person name="Medema M.H."/>
            <person name="Devos D.P."/>
            <person name="Kaster A.-K."/>
            <person name="Ovreas L."/>
            <person name="Rohde M."/>
            <person name="Galperin M.Y."/>
            <person name="Jogler C."/>
        </authorList>
    </citation>
    <scope>NUCLEOTIDE SEQUENCE [LARGE SCALE GENOMIC DNA]</scope>
    <source>
        <strain evidence="2 3">Q31b</strain>
    </source>
</reference>
<name>A0A5C6DVS7_9BACT</name>
<evidence type="ECO:0000313" key="3">
    <source>
        <dbReference type="Proteomes" id="UP000315471"/>
    </source>
</evidence>
<sequence length="154" mass="17457">MTQKRKAYTLIEVITSMSLGMSLMGLAIGLVHQSMTIKSISDQRARHDRNSQRLLDEFRKDVHAAVSCVMIEDGIEISLPAGKRIEYVSQDDRITRMEPLTEDRIRREAYELSEPFFAQFSIAGDPSQAILTIKCRCGNDGERVDRQAIVRVGR</sequence>
<evidence type="ECO:0000313" key="2">
    <source>
        <dbReference type="EMBL" id="TWU38919.1"/>
    </source>
</evidence>
<keyword evidence="3" id="KW-1185">Reference proteome</keyword>
<dbReference type="RefSeq" id="WP_146601212.1">
    <property type="nucleotide sequence ID" value="NZ_SJPY01000006.1"/>
</dbReference>
<dbReference type="AlphaFoldDB" id="A0A5C6DVS7"/>
<dbReference type="OrthoDB" id="273848at2"/>
<proteinExistence type="predicted"/>
<organism evidence="2 3">
    <name type="scientific">Novipirellula aureliae</name>
    <dbReference type="NCBI Taxonomy" id="2527966"/>
    <lineage>
        <taxon>Bacteria</taxon>
        <taxon>Pseudomonadati</taxon>
        <taxon>Planctomycetota</taxon>
        <taxon>Planctomycetia</taxon>
        <taxon>Pirellulales</taxon>
        <taxon>Pirellulaceae</taxon>
        <taxon>Novipirellula</taxon>
    </lineage>
</organism>
<keyword evidence="1" id="KW-0472">Membrane</keyword>
<gene>
    <name evidence="2" type="ORF">Q31b_39970</name>
</gene>
<evidence type="ECO:0008006" key="4">
    <source>
        <dbReference type="Google" id="ProtNLM"/>
    </source>
</evidence>
<protein>
    <recommendedName>
        <fullName evidence="4">Prepilin-type N-terminal cleavage/methylation domain-containing protein</fullName>
    </recommendedName>
</protein>
<keyword evidence="1" id="KW-0812">Transmembrane</keyword>